<comment type="similarity">
    <text evidence="1">Belongs to the short-chain dehydrogenases/reductases (SDR) family.</text>
</comment>
<reference evidence="5" key="1">
    <citation type="journal article" date="2019" name="bioRxiv">
        <title>Genomics, evolutionary history and diagnostics of the Alternaria alternata species group including apple and Asian pear pathotypes.</title>
        <authorList>
            <person name="Armitage A.D."/>
            <person name="Cockerton H.M."/>
            <person name="Sreenivasaprasad S."/>
            <person name="Woodhall J.W."/>
            <person name="Lane C.R."/>
            <person name="Harrison R.J."/>
            <person name="Clarkson J.P."/>
        </authorList>
    </citation>
    <scope>NUCLEOTIDE SEQUENCE [LARGE SCALE GENOMIC DNA]</scope>
    <source>
        <strain evidence="5">FERA 1082</strain>
    </source>
</reference>
<evidence type="ECO:0008006" key="6">
    <source>
        <dbReference type="Google" id="ProtNLM"/>
    </source>
</evidence>
<dbReference type="GO" id="GO:0005737">
    <property type="term" value="C:cytoplasm"/>
    <property type="evidence" value="ECO:0007669"/>
    <property type="project" value="TreeGrafter"/>
</dbReference>
<dbReference type="PANTHER" id="PTHR44229:SF4">
    <property type="entry name" value="15-HYDROXYPROSTAGLANDIN DEHYDROGENASE [NAD(+)]"/>
    <property type="match status" value="1"/>
</dbReference>
<dbReference type="EMBL" id="PDXA01000006">
    <property type="protein sequence ID" value="RYN57192.1"/>
    <property type="molecule type" value="Genomic_DNA"/>
</dbReference>
<sequence length="330" mass="36106">MSNAPNKQRHANLAPTYAPILSQSTNNHKEELHRDMGDQPKTAYITGGASGIGLALSTHLLSKNYKVFIADRNTAGATHLADQHNTPNNTVLYYATCDTSSWESQLSVFQAALKALGGRISCIFPIAGIGEKKWLPFPSESCKQPTDSFTKPDLSVIDVDLTGVLYTIALAIQHFRRQDLVVWGDRGSEDSYLLRGTIGLVASVCGFYCVPSLPIYTAAKHALIGLTRSYGALLWEEGIAVNAVAPNVVRTGISAEEFYHSLEKESLLTPMDVLMEAFDVMLARAKSAVVYECGAKGWTVREGAEYLDEESGRCCDLLKERGRKLHYGLE</sequence>
<gene>
    <name evidence="4" type="ORF">AA0114_g2509</name>
</gene>
<dbReference type="Gene3D" id="3.40.50.720">
    <property type="entry name" value="NAD(P)-binding Rossmann-like Domain"/>
    <property type="match status" value="1"/>
</dbReference>
<evidence type="ECO:0000313" key="5">
    <source>
        <dbReference type="Proteomes" id="UP000292402"/>
    </source>
</evidence>
<proteinExistence type="inferred from homology"/>
<dbReference type="SUPFAM" id="SSF51735">
    <property type="entry name" value="NAD(P)-binding Rossmann-fold domains"/>
    <property type="match status" value="1"/>
</dbReference>
<protein>
    <recommendedName>
        <fullName evidence="6">NAD(P)-binding protein</fullName>
    </recommendedName>
</protein>
<dbReference type="InterPro" id="IPR002347">
    <property type="entry name" value="SDR_fam"/>
</dbReference>
<name>A0A4Q4MRL2_9PLEO</name>
<dbReference type="PRINTS" id="PR00081">
    <property type="entry name" value="GDHRDH"/>
</dbReference>
<dbReference type="Pfam" id="PF00106">
    <property type="entry name" value="adh_short"/>
    <property type="match status" value="1"/>
</dbReference>
<evidence type="ECO:0000313" key="4">
    <source>
        <dbReference type="EMBL" id="RYN57192.1"/>
    </source>
</evidence>
<keyword evidence="3" id="KW-0560">Oxidoreductase</keyword>
<dbReference type="GO" id="GO:0016616">
    <property type="term" value="F:oxidoreductase activity, acting on the CH-OH group of donors, NAD or NADP as acceptor"/>
    <property type="evidence" value="ECO:0007669"/>
    <property type="project" value="TreeGrafter"/>
</dbReference>
<dbReference type="Proteomes" id="UP000292402">
    <property type="component" value="Unassembled WGS sequence"/>
</dbReference>
<dbReference type="AlphaFoldDB" id="A0A4Q4MRL2"/>
<keyword evidence="2" id="KW-0521">NADP</keyword>
<evidence type="ECO:0000256" key="3">
    <source>
        <dbReference type="ARBA" id="ARBA00023002"/>
    </source>
</evidence>
<dbReference type="InterPro" id="IPR036291">
    <property type="entry name" value="NAD(P)-bd_dom_sf"/>
</dbReference>
<organism evidence="4 5">
    <name type="scientific">Alternaria tenuissima</name>
    <dbReference type="NCBI Taxonomy" id="119927"/>
    <lineage>
        <taxon>Eukaryota</taxon>
        <taxon>Fungi</taxon>
        <taxon>Dikarya</taxon>
        <taxon>Ascomycota</taxon>
        <taxon>Pezizomycotina</taxon>
        <taxon>Dothideomycetes</taxon>
        <taxon>Pleosporomycetidae</taxon>
        <taxon>Pleosporales</taxon>
        <taxon>Pleosporineae</taxon>
        <taxon>Pleosporaceae</taxon>
        <taxon>Alternaria</taxon>
        <taxon>Alternaria sect. Alternaria</taxon>
        <taxon>Alternaria alternata complex</taxon>
    </lineage>
</organism>
<evidence type="ECO:0000256" key="2">
    <source>
        <dbReference type="ARBA" id="ARBA00022857"/>
    </source>
</evidence>
<evidence type="ECO:0000256" key="1">
    <source>
        <dbReference type="ARBA" id="ARBA00006484"/>
    </source>
</evidence>
<dbReference type="PROSITE" id="PS00061">
    <property type="entry name" value="ADH_SHORT"/>
    <property type="match status" value="1"/>
</dbReference>
<dbReference type="PANTHER" id="PTHR44229">
    <property type="entry name" value="15-HYDROXYPROSTAGLANDIN DEHYDROGENASE [NAD(+)]"/>
    <property type="match status" value="1"/>
</dbReference>
<comment type="caution">
    <text evidence="4">The sequence shown here is derived from an EMBL/GenBank/DDBJ whole genome shotgun (WGS) entry which is preliminary data.</text>
</comment>
<dbReference type="InterPro" id="IPR020904">
    <property type="entry name" value="Sc_DH/Rdtase_CS"/>
</dbReference>
<accession>A0A4Q4MRL2</accession>